<dbReference type="InterPro" id="IPR049452">
    <property type="entry name" value="Anoctamin_TM"/>
</dbReference>
<dbReference type="PANTHER" id="PTHR12308">
    <property type="entry name" value="ANOCTAMIN"/>
    <property type="match status" value="1"/>
</dbReference>
<comment type="caution">
    <text evidence="6">Lacks conserved residue(s) required for the propagation of feature annotation.</text>
</comment>
<evidence type="ECO:0000256" key="6">
    <source>
        <dbReference type="RuleBase" id="RU280814"/>
    </source>
</evidence>
<dbReference type="InterPro" id="IPR007632">
    <property type="entry name" value="Anoctamin"/>
</dbReference>
<dbReference type="GO" id="GO:0016020">
    <property type="term" value="C:membrane"/>
    <property type="evidence" value="ECO:0007669"/>
    <property type="project" value="UniProtKB-SubCell"/>
</dbReference>
<dbReference type="Proteomes" id="UP000499080">
    <property type="component" value="Unassembled WGS sequence"/>
</dbReference>
<sequence>MVNEARPGIMDRFCARQLCLYLLISSIFERLSQIVVEESRPSPYRDNDIGIWFNIIDFINVCGVISNAFLIAFNSKLGRDESYEIKFAIIIGFEHFIFLMKFILSLIIPDVPTWVKNSQKKERYLLSYLLKKLNPDVNSEIIQTSEECTMLESSQNGDVQLHVYENKGCRQSNSRWSY</sequence>
<keyword evidence="3 6" id="KW-0812">Transmembrane</keyword>
<evidence type="ECO:0000313" key="8">
    <source>
        <dbReference type="EMBL" id="GBM86967.1"/>
    </source>
</evidence>
<evidence type="ECO:0000256" key="3">
    <source>
        <dbReference type="ARBA" id="ARBA00022692"/>
    </source>
</evidence>
<keyword evidence="4 6" id="KW-1133">Transmembrane helix</keyword>
<dbReference type="OrthoDB" id="6418703at2759"/>
<comment type="subcellular location">
    <subcellularLocation>
        <location evidence="1 6">Membrane</location>
        <topology evidence="1 6">Multi-pass membrane protein</topology>
    </subcellularLocation>
</comment>
<evidence type="ECO:0000256" key="4">
    <source>
        <dbReference type="ARBA" id="ARBA00022989"/>
    </source>
</evidence>
<feature type="transmembrane region" description="Helical" evidence="6">
    <location>
        <begin position="49"/>
        <end position="73"/>
    </location>
</feature>
<comment type="similarity">
    <text evidence="2 6">Belongs to the anoctamin family.</text>
</comment>
<keyword evidence="9" id="KW-1185">Reference proteome</keyword>
<proteinExistence type="inferred from homology"/>
<evidence type="ECO:0000256" key="2">
    <source>
        <dbReference type="ARBA" id="ARBA00009671"/>
    </source>
</evidence>
<dbReference type="AlphaFoldDB" id="A0A4Y2JA55"/>
<evidence type="ECO:0000313" key="9">
    <source>
        <dbReference type="Proteomes" id="UP000499080"/>
    </source>
</evidence>
<evidence type="ECO:0000256" key="1">
    <source>
        <dbReference type="ARBA" id="ARBA00004141"/>
    </source>
</evidence>
<feature type="domain" description="Anoctamin transmembrane" evidence="7">
    <location>
        <begin position="32"/>
        <end position="122"/>
    </location>
</feature>
<evidence type="ECO:0000256" key="5">
    <source>
        <dbReference type="ARBA" id="ARBA00023136"/>
    </source>
</evidence>
<reference evidence="8 9" key="1">
    <citation type="journal article" date="2019" name="Sci. Rep.">
        <title>Orb-weaving spider Araneus ventricosus genome elucidates the spidroin gene catalogue.</title>
        <authorList>
            <person name="Kono N."/>
            <person name="Nakamura H."/>
            <person name="Ohtoshi R."/>
            <person name="Moran D.A.P."/>
            <person name="Shinohara A."/>
            <person name="Yoshida Y."/>
            <person name="Fujiwara M."/>
            <person name="Mori M."/>
            <person name="Tomita M."/>
            <person name="Arakawa K."/>
        </authorList>
    </citation>
    <scope>NUCLEOTIDE SEQUENCE [LARGE SCALE GENOMIC DNA]</scope>
</reference>
<gene>
    <name evidence="8" type="ORF">AVEN_156715_1</name>
</gene>
<protein>
    <recommendedName>
        <fullName evidence="6">Anoctamin</fullName>
    </recommendedName>
</protein>
<accession>A0A4Y2JA55</accession>
<comment type="caution">
    <text evidence="8">The sequence shown here is derived from an EMBL/GenBank/DDBJ whole genome shotgun (WGS) entry which is preliminary data.</text>
</comment>
<feature type="transmembrane region" description="Helical" evidence="6">
    <location>
        <begin position="85"/>
        <end position="108"/>
    </location>
</feature>
<dbReference type="GO" id="GO:0005254">
    <property type="term" value="F:chloride channel activity"/>
    <property type="evidence" value="ECO:0007669"/>
    <property type="project" value="TreeGrafter"/>
</dbReference>
<dbReference type="PANTHER" id="PTHR12308:SF73">
    <property type="entry name" value="ANOCTAMIN"/>
    <property type="match status" value="1"/>
</dbReference>
<name>A0A4Y2JA55_ARAVE</name>
<dbReference type="Pfam" id="PF04547">
    <property type="entry name" value="Anoctamin"/>
    <property type="match status" value="1"/>
</dbReference>
<dbReference type="EMBL" id="BGPR01003351">
    <property type="protein sequence ID" value="GBM86967.1"/>
    <property type="molecule type" value="Genomic_DNA"/>
</dbReference>
<evidence type="ECO:0000259" key="7">
    <source>
        <dbReference type="Pfam" id="PF04547"/>
    </source>
</evidence>
<keyword evidence="5 6" id="KW-0472">Membrane</keyword>
<organism evidence="8 9">
    <name type="scientific">Araneus ventricosus</name>
    <name type="common">Orbweaver spider</name>
    <name type="synonym">Epeira ventricosa</name>
    <dbReference type="NCBI Taxonomy" id="182803"/>
    <lineage>
        <taxon>Eukaryota</taxon>
        <taxon>Metazoa</taxon>
        <taxon>Ecdysozoa</taxon>
        <taxon>Arthropoda</taxon>
        <taxon>Chelicerata</taxon>
        <taxon>Arachnida</taxon>
        <taxon>Araneae</taxon>
        <taxon>Araneomorphae</taxon>
        <taxon>Entelegynae</taxon>
        <taxon>Araneoidea</taxon>
        <taxon>Araneidae</taxon>
        <taxon>Araneus</taxon>
    </lineage>
</organism>